<proteinExistence type="predicted"/>
<evidence type="ECO:0000259" key="8">
    <source>
        <dbReference type="Pfam" id="PF09779"/>
    </source>
</evidence>
<organism evidence="9 10">
    <name type="scientific">Diplocarpon coronariae</name>
    <dbReference type="NCBI Taxonomy" id="2795749"/>
    <lineage>
        <taxon>Eukaryota</taxon>
        <taxon>Fungi</taxon>
        <taxon>Dikarya</taxon>
        <taxon>Ascomycota</taxon>
        <taxon>Pezizomycotina</taxon>
        <taxon>Leotiomycetes</taxon>
        <taxon>Helotiales</taxon>
        <taxon>Drepanopezizaceae</taxon>
        <taxon>Diplocarpon</taxon>
    </lineage>
</organism>
<accession>A0A218YR27</accession>
<feature type="transmembrane region" description="Helical" evidence="7">
    <location>
        <begin position="167"/>
        <end position="190"/>
    </location>
</feature>
<dbReference type="PANTHER" id="PTHR28538:SF1">
    <property type="entry name" value="INTEGRAL INNER NUCLEAR MEMBRANE PROTEIN IMA1"/>
    <property type="match status" value="1"/>
</dbReference>
<keyword evidence="2 7" id="KW-0812">Transmembrane</keyword>
<gene>
    <name evidence="9" type="ORF">B2J93_6795</name>
</gene>
<evidence type="ECO:0000256" key="5">
    <source>
        <dbReference type="ARBA" id="ARBA00023242"/>
    </source>
</evidence>
<feature type="transmembrane region" description="Helical" evidence="7">
    <location>
        <begin position="283"/>
        <end position="302"/>
    </location>
</feature>
<protein>
    <recommendedName>
        <fullName evidence="8">Ima1 N-terminal domain-containing protein</fullName>
    </recommendedName>
</protein>
<feature type="region of interest" description="Disordered" evidence="6">
    <location>
        <begin position="36"/>
        <end position="55"/>
    </location>
</feature>
<feature type="compositionally biased region" description="Polar residues" evidence="6">
    <location>
        <begin position="370"/>
        <end position="383"/>
    </location>
</feature>
<evidence type="ECO:0000313" key="10">
    <source>
        <dbReference type="Proteomes" id="UP000242519"/>
    </source>
</evidence>
<dbReference type="InterPro" id="IPR042321">
    <property type="entry name" value="Ima1"/>
</dbReference>
<evidence type="ECO:0000256" key="1">
    <source>
        <dbReference type="ARBA" id="ARBA00004473"/>
    </source>
</evidence>
<dbReference type="GO" id="GO:0044732">
    <property type="term" value="C:mitotic spindle pole body"/>
    <property type="evidence" value="ECO:0007669"/>
    <property type="project" value="TreeGrafter"/>
</dbReference>
<dbReference type="GO" id="GO:0034992">
    <property type="term" value="C:microtubule organizing center attachment site"/>
    <property type="evidence" value="ECO:0007669"/>
    <property type="project" value="TreeGrafter"/>
</dbReference>
<evidence type="ECO:0000256" key="2">
    <source>
        <dbReference type="ARBA" id="ARBA00022692"/>
    </source>
</evidence>
<reference evidence="9 10" key="1">
    <citation type="submission" date="2017-04" db="EMBL/GenBank/DDBJ databases">
        <title>Draft genome sequence of Marssonina coronaria NL1: causal agent of apple blotch.</title>
        <authorList>
            <person name="Cheng Q."/>
        </authorList>
    </citation>
    <scope>NUCLEOTIDE SEQUENCE [LARGE SCALE GENOMIC DNA]</scope>
    <source>
        <strain evidence="9 10">NL1</strain>
    </source>
</reference>
<comment type="caution">
    <text evidence="9">The sequence shown here is derived from an EMBL/GenBank/DDBJ whole genome shotgun (WGS) entry which is preliminary data.</text>
</comment>
<evidence type="ECO:0000256" key="3">
    <source>
        <dbReference type="ARBA" id="ARBA00022989"/>
    </source>
</evidence>
<dbReference type="OrthoDB" id="5966927at2759"/>
<dbReference type="EMBL" id="MZNU01000589">
    <property type="protein sequence ID" value="OWO92765.1"/>
    <property type="molecule type" value="Genomic_DNA"/>
</dbReference>
<sequence>MRSSISFDGYMTQWDCAQCDATNFLDANGDITDPVVSSEVAPPDLRYSTTRPESGSEAEDTLFCATCLKNQHLYTRSIAQYEFDNTTRRVNIDDERKYNNWKRSLERRYPQVCEACEPKVLEQIRRSAKITKTDHLRRLLDKSRANRAARPPKFLSFPRIIIFIGRVLWYFGIFGQLLWNITAILSAIYYEELTEFLATTHSYTSITISAVLALTNSKPWVRCTLLSSALSCWWCPRLKDAVNNIAWNYAAYRRWCGFQLLIVSIRSLFYYNMGPGMSSNPLAFGAIGAHTVMSFLVLLLFVGSFRRVKVDKGPLWSNMPDKLPFLGSDPGSNSPTHETDTMEDLVFEIERENSQQSSQSPPAYPSPNSMPSYDSPTQSSYKSQGYADQAPKAQLHRRSIMQNPQHQRRLFSERLSTPAQDIRTALTRDRPLLSEMTTAEGILWLATRKLPARFEEKYGPNKTEEMDWVPTVPQKTISQLFNSARPPQREAQSFGETPVGDRTSPFWFKVPPAPITPAHRLRNPPNQPQFKPPSKEAKNIFTAGRSTTTNLPSPSDDMAQQRLFFDKPSEGDEALAGMMGSFSIVETQGES</sequence>
<dbReference type="STRING" id="503106.A0A218YR27"/>
<dbReference type="GO" id="GO:0005637">
    <property type="term" value="C:nuclear inner membrane"/>
    <property type="evidence" value="ECO:0007669"/>
    <property type="project" value="UniProtKB-SubCell"/>
</dbReference>
<feature type="region of interest" description="Disordered" evidence="6">
    <location>
        <begin position="351"/>
        <end position="394"/>
    </location>
</feature>
<dbReference type="PANTHER" id="PTHR28538">
    <property type="entry name" value="INTEGRAL INNER NUCLEAR MEMBRANE PROTEIN IMA1"/>
    <property type="match status" value="1"/>
</dbReference>
<keyword evidence="10" id="KW-1185">Reference proteome</keyword>
<feature type="region of interest" description="Disordered" evidence="6">
    <location>
        <begin position="483"/>
        <end position="536"/>
    </location>
</feature>
<name>A0A218YR27_9HELO</name>
<evidence type="ECO:0000256" key="4">
    <source>
        <dbReference type="ARBA" id="ARBA00023136"/>
    </source>
</evidence>
<keyword evidence="3 7" id="KW-1133">Transmembrane helix</keyword>
<dbReference type="GO" id="GO:0034506">
    <property type="term" value="C:chromosome, centromeric core domain"/>
    <property type="evidence" value="ECO:0007669"/>
    <property type="project" value="TreeGrafter"/>
</dbReference>
<dbReference type="Pfam" id="PF09779">
    <property type="entry name" value="Ima1_N"/>
    <property type="match status" value="1"/>
</dbReference>
<evidence type="ECO:0000256" key="6">
    <source>
        <dbReference type="SAM" id="MobiDB-lite"/>
    </source>
</evidence>
<evidence type="ECO:0000256" key="7">
    <source>
        <dbReference type="SAM" id="Phobius"/>
    </source>
</evidence>
<keyword evidence="4 7" id="KW-0472">Membrane</keyword>
<dbReference type="InterPro" id="IPR018617">
    <property type="entry name" value="Ima1_N"/>
</dbReference>
<dbReference type="AlphaFoldDB" id="A0A218YR27"/>
<comment type="subcellular location">
    <subcellularLocation>
        <location evidence="1">Nucleus inner membrane</location>
        <topology evidence="1">Multi-pass membrane protein</topology>
    </subcellularLocation>
</comment>
<dbReference type="GO" id="GO:0071765">
    <property type="term" value="P:nuclear inner membrane organization"/>
    <property type="evidence" value="ECO:0007669"/>
    <property type="project" value="InterPro"/>
</dbReference>
<feature type="domain" description="Ima1 N-terminal" evidence="8">
    <location>
        <begin position="8"/>
        <end position="120"/>
    </location>
</feature>
<dbReference type="InParanoid" id="A0A218YR27"/>
<keyword evidence="5" id="KW-0539">Nucleus</keyword>
<evidence type="ECO:0000313" key="9">
    <source>
        <dbReference type="EMBL" id="OWO92765.1"/>
    </source>
</evidence>
<feature type="compositionally biased region" description="Low complexity" evidence="6">
    <location>
        <begin position="354"/>
        <end position="369"/>
    </location>
</feature>
<dbReference type="Proteomes" id="UP000242519">
    <property type="component" value="Unassembled WGS sequence"/>
</dbReference>